<comment type="caution">
    <text evidence="3">The sequence shown here is derived from an EMBL/GenBank/DDBJ whole genome shotgun (WGS) entry which is preliminary data.</text>
</comment>
<accession>A0ABV9PKP0</accession>
<evidence type="ECO:0000256" key="2">
    <source>
        <dbReference type="SAM" id="Phobius"/>
    </source>
</evidence>
<evidence type="ECO:0000256" key="1">
    <source>
        <dbReference type="SAM" id="Coils"/>
    </source>
</evidence>
<dbReference type="EMBL" id="JBHSGV010000006">
    <property type="protein sequence ID" value="MFC4749135.1"/>
    <property type="molecule type" value="Genomic_DNA"/>
</dbReference>
<dbReference type="RefSeq" id="WP_246522399.1">
    <property type="nucleotide sequence ID" value="NZ_JAGYWA010000006.1"/>
</dbReference>
<keyword evidence="2" id="KW-0812">Transmembrane</keyword>
<organism evidence="3 4">
    <name type="scientific">Flavobacterium branchiicola</name>
    <dbReference type="NCBI Taxonomy" id="1114875"/>
    <lineage>
        <taxon>Bacteria</taxon>
        <taxon>Pseudomonadati</taxon>
        <taxon>Bacteroidota</taxon>
        <taxon>Flavobacteriia</taxon>
        <taxon>Flavobacteriales</taxon>
        <taxon>Flavobacteriaceae</taxon>
        <taxon>Flavobacterium</taxon>
    </lineage>
</organism>
<keyword evidence="4" id="KW-1185">Reference proteome</keyword>
<gene>
    <name evidence="3" type="ORF">ACFO5S_16910</name>
</gene>
<proteinExistence type="predicted"/>
<evidence type="ECO:0000313" key="4">
    <source>
        <dbReference type="Proteomes" id="UP001595935"/>
    </source>
</evidence>
<feature type="transmembrane region" description="Helical" evidence="2">
    <location>
        <begin position="170"/>
        <end position="190"/>
    </location>
</feature>
<reference evidence="4" key="1">
    <citation type="journal article" date="2019" name="Int. J. Syst. Evol. Microbiol.">
        <title>The Global Catalogue of Microorganisms (GCM) 10K type strain sequencing project: providing services to taxonomists for standard genome sequencing and annotation.</title>
        <authorList>
            <consortium name="The Broad Institute Genomics Platform"/>
            <consortium name="The Broad Institute Genome Sequencing Center for Infectious Disease"/>
            <person name="Wu L."/>
            <person name="Ma J."/>
        </authorList>
    </citation>
    <scope>NUCLEOTIDE SEQUENCE [LARGE SCALE GENOMIC DNA]</scope>
    <source>
        <strain evidence="4">WYCCWR 13023</strain>
    </source>
</reference>
<dbReference type="Proteomes" id="UP001595935">
    <property type="component" value="Unassembled WGS sequence"/>
</dbReference>
<keyword evidence="2" id="KW-1133">Transmembrane helix</keyword>
<keyword evidence="1" id="KW-0175">Coiled coil</keyword>
<keyword evidence="2" id="KW-0472">Membrane</keyword>
<evidence type="ECO:0000313" key="3">
    <source>
        <dbReference type="EMBL" id="MFC4749135.1"/>
    </source>
</evidence>
<sequence>MISLVLIPLFCFYHFYKVDAFKVVGCIDVSFPDANSEKVFLSIKRNYQKFTFNNSLIVEKEKLNDLEIALRKLNKENDTINGIQVHLGSKMQYEVYIRIMDIFAIEQMPNFMQYKNDFFLLMMPKPKPNKNLKKIHYFRCAYEEVNRDYFLEIRKREEFERNIALYKKNWLIFLGYLGLVLLNVLALVKFNKTRNYNQK</sequence>
<protein>
    <submittedName>
        <fullName evidence="3">Uncharacterized protein</fullName>
    </submittedName>
</protein>
<feature type="coiled-coil region" evidence="1">
    <location>
        <begin position="56"/>
        <end position="83"/>
    </location>
</feature>
<name>A0ABV9PKP0_9FLAO</name>